<dbReference type="Gene3D" id="6.10.140.140">
    <property type="match status" value="1"/>
</dbReference>
<gene>
    <name evidence="2" type="ORF">mPipKuh1_009692</name>
</gene>
<reference evidence="2 3" key="1">
    <citation type="journal article" date="2020" name="Nature">
        <title>Six reference-quality genomes reveal evolution of bat adaptations.</title>
        <authorList>
            <person name="Jebb D."/>
            <person name="Huang Z."/>
            <person name="Pippel M."/>
            <person name="Hughes G.M."/>
            <person name="Lavrichenko K."/>
            <person name="Devanna P."/>
            <person name="Winkler S."/>
            <person name="Jermiin L.S."/>
            <person name="Skirmuntt E.C."/>
            <person name="Katzourakis A."/>
            <person name="Burkitt-Gray L."/>
            <person name="Ray D.A."/>
            <person name="Sullivan K.A.M."/>
            <person name="Roscito J.G."/>
            <person name="Kirilenko B.M."/>
            <person name="Davalos L.M."/>
            <person name="Corthals A.P."/>
            <person name="Power M.L."/>
            <person name="Jones G."/>
            <person name="Ransome R.D."/>
            <person name="Dechmann D.K.N."/>
            <person name="Locatelli A.G."/>
            <person name="Puechmaille S.J."/>
            <person name="Fedrigo O."/>
            <person name="Jarvis E.D."/>
            <person name="Hiller M."/>
            <person name="Vernes S.C."/>
            <person name="Myers E.W."/>
            <person name="Teeling E.C."/>
        </authorList>
    </citation>
    <scope>NUCLEOTIDE SEQUENCE [LARGE SCALE GENOMIC DNA]</scope>
    <source>
        <strain evidence="2">MPipKuh1</strain>
        <tissue evidence="2">Flight muscle</tissue>
    </source>
</reference>
<comment type="caution">
    <text evidence="2">The sequence shown here is derived from an EMBL/GenBank/DDBJ whole genome shotgun (WGS) entry which is preliminary data.</text>
</comment>
<evidence type="ECO:0000259" key="1">
    <source>
        <dbReference type="PROSITE" id="PS50805"/>
    </source>
</evidence>
<dbReference type="Proteomes" id="UP000558488">
    <property type="component" value="Unassembled WGS sequence"/>
</dbReference>
<organism evidence="2 3">
    <name type="scientific">Pipistrellus kuhlii</name>
    <name type="common">Kuhl's pipistrelle</name>
    <dbReference type="NCBI Taxonomy" id="59472"/>
    <lineage>
        <taxon>Eukaryota</taxon>
        <taxon>Metazoa</taxon>
        <taxon>Chordata</taxon>
        <taxon>Craniata</taxon>
        <taxon>Vertebrata</taxon>
        <taxon>Euteleostomi</taxon>
        <taxon>Mammalia</taxon>
        <taxon>Eutheria</taxon>
        <taxon>Laurasiatheria</taxon>
        <taxon>Chiroptera</taxon>
        <taxon>Yangochiroptera</taxon>
        <taxon>Vespertilionidae</taxon>
        <taxon>Pipistrellus</taxon>
    </lineage>
</organism>
<dbReference type="InterPro" id="IPR036051">
    <property type="entry name" value="KRAB_dom_sf"/>
</dbReference>
<dbReference type="EMBL" id="JACAGB010000030">
    <property type="protein sequence ID" value="KAF6297607.1"/>
    <property type="molecule type" value="Genomic_DNA"/>
</dbReference>
<dbReference type="PROSITE" id="PS50805">
    <property type="entry name" value="KRAB"/>
    <property type="match status" value="1"/>
</dbReference>
<dbReference type="SMART" id="SM00349">
    <property type="entry name" value="KRAB"/>
    <property type="match status" value="1"/>
</dbReference>
<dbReference type="AlphaFoldDB" id="A0A7J7TB23"/>
<dbReference type="SUPFAM" id="SSF109640">
    <property type="entry name" value="KRAB domain (Kruppel-associated box)"/>
    <property type="match status" value="1"/>
</dbReference>
<dbReference type="InterPro" id="IPR001909">
    <property type="entry name" value="KRAB"/>
</dbReference>
<evidence type="ECO:0000313" key="2">
    <source>
        <dbReference type="EMBL" id="KAF6297607.1"/>
    </source>
</evidence>
<keyword evidence="3" id="KW-1185">Reference proteome</keyword>
<feature type="domain" description="KRAB" evidence="1">
    <location>
        <begin position="4"/>
        <end position="90"/>
    </location>
</feature>
<sequence length="126" mass="14684">MDSVAIEDVVVTFTVEEWALLDSSQKKLYRNVMRQTFKNLASIGKKWDDRDIEELYKNQGRKLRNHMAKRLCETKEGSQCEDNLNLISEKTLNKKSTAVKPHECSTRTEMDTLMMKIIDWLPPAHP</sequence>
<evidence type="ECO:0000313" key="3">
    <source>
        <dbReference type="Proteomes" id="UP000558488"/>
    </source>
</evidence>
<proteinExistence type="predicted"/>
<dbReference type="GO" id="GO:0006355">
    <property type="term" value="P:regulation of DNA-templated transcription"/>
    <property type="evidence" value="ECO:0007669"/>
    <property type="project" value="InterPro"/>
</dbReference>
<dbReference type="PANTHER" id="PTHR23232:SF158">
    <property type="entry name" value="KRAB DOMAIN-CONTAINING PROTEIN 5"/>
    <property type="match status" value="1"/>
</dbReference>
<name>A0A7J7TB23_PIPKU</name>
<dbReference type="InterPro" id="IPR050169">
    <property type="entry name" value="Krueppel_C2H2_ZnF"/>
</dbReference>
<protein>
    <recommendedName>
        <fullName evidence="1">KRAB domain-containing protein</fullName>
    </recommendedName>
</protein>
<dbReference type="Pfam" id="PF01352">
    <property type="entry name" value="KRAB"/>
    <property type="match status" value="1"/>
</dbReference>
<dbReference type="CDD" id="cd07765">
    <property type="entry name" value="KRAB_A-box"/>
    <property type="match status" value="1"/>
</dbReference>
<accession>A0A7J7TB23</accession>
<dbReference type="PANTHER" id="PTHR23232">
    <property type="entry name" value="KRAB DOMAIN C2H2 ZINC FINGER"/>
    <property type="match status" value="1"/>
</dbReference>